<name>F7ZCL0_ROSLO</name>
<evidence type="ECO:0000256" key="1">
    <source>
        <dbReference type="SAM" id="MobiDB-lite"/>
    </source>
</evidence>
<dbReference type="Proteomes" id="UP000001353">
    <property type="component" value="Chromosome"/>
</dbReference>
<dbReference type="STRING" id="391595.RLO149_c012390"/>
<feature type="region of interest" description="Disordered" evidence="1">
    <location>
        <begin position="168"/>
        <end position="251"/>
    </location>
</feature>
<evidence type="ECO:0008006" key="4">
    <source>
        <dbReference type="Google" id="ProtNLM"/>
    </source>
</evidence>
<dbReference type="eggNOG" id="COG3064">
    <property type="taxonomic scope" value="Bacteria"/>
</dbReference>
<dbReference type="RefSeq" id="WP_013961179.1">
    <property type="nucleotide sequence ID" value="NC_015730.1"/>
</dbReference>
<feature type="compositionally biased region" description="Low complexity" evidence="1">
    <location>
        <begin position="82"/>
        <end position="93"/>
    </location>
</feature>
<dbReference type="Gene3D" id="3.30.1150.10">
    <property type="match status" value="1"/>
</dbReference>
<dbReference type="KEGG" id="rli:RLO149_c012390"/>
<organism evidence="2 3">
    <name type="scientific">Roseobacter litoralis (strain ATCC 49566 / DSM 6996 / JCM 21268 / NBRC 15278 / OCh 149)</name>
    <dbReference type="NCBI Taxonomy" id="391595"/>
    <lineage>
        <taxon>Bacteria</taxon>
        <taxon>Pseudomonadati</taxon>
        <taxon>Pseudomonadota</taxon>
        <taxon>Alphaproteobacteria</taxon>
        <taxon>Rhodobacterales</taxon>
        <taxon>Roseobacteraceae</taxon>
        <taxon>Roseobacter</taxon>
    </lineage>
</organism>
<dbReference type="EMBL" id="CP002623">
    <property type="protein sequence ID" value="AEI93241.1"/>
    <property type="molecule type" value="Genomic_DNA"/>
</dbReference>
<sequence length="382" mass="39821">MGATGLPTGQIGRRAVHTGHYISGAGHLVLLGWMAFGDVFAAEPLPSQTTDVSVVSSAEYAALVAAVQPPQSVTEIAQPATPSVVPDAPQVPDQPEDQTDLTTPQATLTPEAETPPDVSEIEPLPPRADISDQAPVLDQPEADIAVLAPDISDTPVPQAAERVAPEAFAPPAPEALPDPVERDAVAPDATGDETQDPADATAPEAAATEIVTEADRPARAPEQSQRPPARRPEAPVRTAVAPPAEPETPSTDDAVNAALQEALSNETPAPAVPQGPPLSAGEKDALRVEVSNCWNVGSLSTDALNTTVVVEVSMSQDGRPITGSIRMASSSGGSEAAARQAFEAARRAIIRCGARGFNLPVEKYSQWQDIEMTFNPERMRVK</sequence>
<dbReference type="AlphaFoldDB" id="F7ZCL0"/>
<protein>
    <recommendedName>
        <fullName evidence="4">Cell division and transport-associated protein TolA</fullName>
    </recommendedName>
</protein>
<feature type="compositionally biased region" description="Low complexity" evidence="1">
    <location>
        <begin position="197"/>
        <end position="211"/>
    </location>
</feature>
<accession>F7ZCL0</accession>
<proteinExistence type="predicted"/>
<gene>
    <name evidence="2" type="ordered locus">RLO149_c012390</name>
</gene>
<evidence type="ECO:0000313" key="2">
    <source>
        <dbReference type="EMBL" id="AEI93241.1"/>
    </source>
</evidence>
<dbReference type="SUPFAM" id="SSF74653">
    <property type="entry name" value="TolA/TonB C-terminal domain"/>
    <property type="match status" value="1"/>
</dbReference>
<dbReference type="HOGENOM" id="CLU_059728_0_0_5"/>
<keyword evidence="3" id="KW-1185">Reference proteome</keyword>
<reference evidence="2 3" key="1">
    <citation type="journal article" date="2011" name="BMC Genomics">
        <title>Comparative genome analysis and genome-guided physiological analysis of Roseobacter litoralis.</title>
        <authorList>
            <person name="Kalhoefer D."/>
            <person name="Thole S."/>
            <person name="Voget S."/>
            <person name="Lehmann R."/>
            <person name="Liesegang H."/>
            <person name="Wollher A."/>
            <person name="Daniel R."/>
            <person name="Simon M."/>
            <person name="Brinkhoff T."/>
        </authorList>
    </citation>
    <scope>NUCLEOTIDE SEQUENCE [LARGE SCALE GENOMIC DNA]</scope>
    <source>
        <strain evidence="3">ATCC 49566 / DSM 6996 / JCM 21268 / NBRC 15278 / OCh 149</strain>
    </source>
</reference>
<evidence type="ECO:0000313" key="3">
    <source>
        <dbReference type="Proteomes" id="UP000001353"/>
    </source>
</evidence>
<feature type="region of interest" description="Disordered" evidence="1">
    <location>
        <begin position="77"/>
        <end position="132"/>
    </location>
</feature>